<feature type="transmembrane region" description="Helical" evidence="2">
    <location>
        <begin position="130"/>
        <end position="151"/>
    </location>
</feature>
<evidence type="ECO:0000256" key="1">
    <source>
        <dbReference type="SAM" id="MobiDB-lite"/>
    </source>
</evidence>
<feature type="region of interest" description="Disordered" evidence="1">
    <location>
        <begin position="1"/>
        <end position="43"/>
    </location>
</feature>
<feature type="transmembrane region" description="Helical" evidence="2">
    <location>
        <begin position="163"/>
        <end position="186"/>
    </location>
</feature>
<evidence type="ECO:0000256" key="2">
    <source>
        <dbReference type="SAM" id="Phobius"/>
    </source>
</evidence>
<dbReference type="AlphaFoldDB" id="A0A4P7MW86"/>
<keyword evidence="2" id="KW-0472">Membrane</keyword>
<proteinExistence type="predicted"/>
<sequence length="384" mass="43377">MAATTAPSNTEKEKDEHISDKSDRVSEKGNRVSEESDYASEKGDCISAKANSISDKGSHNSETDSDPSTIWCQVKAADRFWTYKSAIRALQCLVALIGLCCAAWILKNTNSLYSGNWIYSGLPHFDDFRIGTVAVPIFVLSLTWGLLDLGVRFWRKQGRPTHPAAVAVADLLFWLTMIVAIVYATIGVARMQAFGYDANGNEVLSDETSYISRSGIHSWGQYHRNADLDLWLYTVKRVHLNQERLEWNLTTGQWSIVPYTGPMFLTANYDDSLGSWVLENGTVLGEVRACKEEYARPNCEELDMMVNDLWLEKPTHVAVGKVIAVMASLALILHFALFARASVEAIRRRREEKIEKLRADAKFELEGKDYEEEPDWMLNERGYR</sequence>
<name>A0A4P7MW86_PYROR</name>
<feature type="transmembrane region" description="Helical" evidence="2">
    <location>
        <begin position="318"/>
        <end position="339"/>
    </location>
</feature>
<dbReference type="EMBL" id="CP034204">
    <property type="protein sequence ID" value="QBZ53481.1"/>
    <property type="molecule type" value="Genomic_DNA"/>
</dbReference>
<gene>
    <name evidence="3" type="ORF">PoMZ_09161</name>
</gene>
<keyword evidence="2" id="KW-1133">Transmembrane helix</keyword>
<protein>
    <submittedName>
        <fullName evidence="3">Uncharacterized protein</fullName>
    </submittedName>
</protein>
<dbReference type="Proteomes" id="UP000294847">
    <property type="component" value="Chromosome 1"/>
</dbReference>
<accession>A0A4P7MW86</accession>
<evidence type="ECO:0000313" key="4">
    <source>
        <dbReference type="Proteomes" id="UP000294847"/>
    </source>
</evidence>
<organism evidence="3 4">
    <name type="scientific">Pyricularia oryzae</name>
    <name type="common">Rice blast fungus</name>
    <name type="synonym">Magnaporthe oryzae</name>
    <dbReference type="NCBI Taxonomy" id="318829"/>
    <lineage>
        <taxon>Eukaryota</taxon>
        <taxon>Fungi</taxon>
        <taxon>Dikarya</taxon>
        <taxon>Ascomycota</taxon>
        <taxon>Pezizomycotina</taxon>
        <taxon>Sordariomycetes</taxon>
        <taxon>Sordariomycetidae</taxon>
        <taxon>Magnaporthales</taxon>
        <taxon>Pyriculariaceae</taxon>
        <taxon>Pyricularia</taxon>
    </lineage>
</organism>
<feature type="compositionally biased region" description="Basic and acidic residues" evidence="1">
    <location>
        <begin position="10"/>
        <end position="43"/>
    </location>
</feature>
<evidence type="ECO:0000313" key="3">
    <source>
        <dbReference type="EMBL" id="QBZ53481.1"/>
    </source>
</evidence>
<feature type="transmembrane region" description="Helical" evidence="2">
    <location>
        <begin position="89"/>
        <end position="106"/>
    </location>
</feature>
<keyword evidence="2" id="KW-0812">Transmembrane</keyword>
<reference evidence="3 4" key="1">
    <citation type="journal article" date="2019" name="Mol. Biol. Evol.">
        <title>Blast fungal genomes show frequent chromosomal changes, gene gains and losses, and effector gene turnover.</title>
        <authorList>
            <person name="Gomez Luciano L.B."/>
            <person name="Jason Tsai I."/>
            <person name="Chuma I."/>
            <person name="Tosa Y."/>
            <person name="Chen Y.H."/>
            <person name="Li J.Y."/>
            <person name="Li M.Y."/>
            <person name="Jade Lu M.Y."/>
            <person name="Nakayashiki H."/>
            <person name="Li W.H."/>
        </authorList>
    </citation>
    <scope>NUCLEOTIDE SEQUENCE [LARGE SCALE GENOMIC DNA]</scope>
    <source>
        <strain evidence="3">MZ5-1-6</strain>
    </source>
</reference>